<feature type="compositionally biased region" description="Pro residues" evidence="2">
    <location>
        <begin position="555"/>
        <end position="573"/>
    </location>
</feature>
<dbReference type="InterPro" id="IPR000198">
    <property type="entry name" value="RhoGAP_dom"/>
</dbReference>
<dbReference type="Proteomes" id="UP000011083">
    <property type="component" value="Unassembled WGS sequence"/>
</dbReference>
<keyword evidence="1" id="KW-0343">GTPase activation</keyword>
<dbReference type="GO" id="GO:0007165">
    <property type="term" value="P:signal transduction"/>
    <property type="evidence" value="ECO:0007669"/>
    <property type="project" value="InterPro"/>
</dbReference>
<evidence type="ECO:0000256" key="2">
    <source>
        <dbReference type="SAM" id="MobiDB-lite"/>
    </source>
</evidence>
<reference evidence="4 5" key="1">
    <citation type="journal article" date="2013" name="Genome Biol.">
        <title>Genome of Acanthamoeba castellanii highlights extensive lateral gene transfer and early evolution of tyrosine kinase signaling.</title>
        <authorList>
            <person name="Clarke M."/>
            <person name="Lohan A.J."/>
            <person name="Liu B."/>
            <person name="Lagkouvardos I."/>
            <person name="Roy S."/>
            <person name="Zafar N."/>
            <person name="Bertelli C."/>
            <person name="Schilde C."/>
            <person name="Kianianmomeni A."/>
            <person name="Burglin T.R."/>
            <person name="Frech C."/>
            <person name="Turcotte B."/>
            <person name="Kopec K.O."/>
            <person name="Synnott J.M."/>
            <person name="Choo C."/>
            <person name="Paponov I."/>
            <person name="Finkler A."/>
            <person name="Soon Heng Tan C."/>
            <person name="Hutchins A.P."/>
            <person name="Weinmeier T."/>
            <person name="Rattei T."/>
            <person name="Chu J.S."/>
            <person name="Gimenez G."/>
            <person name="Irimia M."/>
            <person name="Rigden D.J."/>
            <person name="Fitzpatrick D.A."/>
            <person name="Lorenzo-Morales J."/>
            <person name="Bateman A."/>
            <person name="Chiu C.H."/>
            <person name="Tang P."/>
            <person name="Hegemann P."/>
            <person name="Fromm H."/>
            <person name="Raoult D."/>
            <person name="Greub G."/>
            <person name="Miranda-Saavedra D."/>
            <person name="Chen N."/>
            <person name="Nash P."/>
            <person name="Ginger M.L."/>
            <person name="Horn M."/>
            <person name="Schaap P."/>
            <person name="Caler L."/>
            <person name="Loftus B."/>
        </authorList>
    </citation>
    <scope>NUCLEOTIDE SEQUENCE [LARGE SCALE GENOMIC DNA]</scope>
    <source>
        <strain evidence="4 5">Neff</strain>
    </source>
</reference>
<dbReference type="InterPro" id="IPR051025">
    <property type="entry name" value="RhoGAP"/>
</dbReference>
<dbReference type="RefSeq" id="XP_004341356.1">
    <property type="nucleotide sequence ID" value="XM_004341308.1"/>
</dbReference>
<dbReference type="AlphaFoldDB" id="L8H487"/>
<feature type="region of interest" description="Disordered" evidence="2">
    <location>
        <begin position="951"/>
        <end position="1041"/>
    </location>
</feature>
<feature type="region of interest" description="Disordered" evidence="2">
    <location>
        <begin position="25"/>
        <end position="74"/>
    </location>
</feature>
<feature type="region of interest" description="Disordered" evidence="2">
    <location>
        <begin position="478"/>
        <end position="583"/>
    </location>
</feature>
<feature type="compositionally biased region" description="Polar residues" evidence="2">
    <location>
        <begin position="837"/>
        <end position="847"/>
    </location>
</feature>
<feature type="compositionally biased region" description="Low complexity" evidence="2">
    <location>
        <begin position="539"/>
        <end position="554"/>
    </location>
</feature>
<feature type="compositionally biased region" description="Basic residues" evidence="2">
    <location>
        <begin position="985"/>
        <end position="995"/>
    </location>
</feature>
<dbReference type="Gene3D" id="1.10.555.10">
    <property type="entry name" value="Rho GTPase activation protein"/>
    <property type="match status" value="1"/>
</dbReference>
<dbReference type="CDD" id="cd00159">
    <property type="entry name" value="RhoGAP"/>
    <property type="match status" value="1"/>
</dbReference>
<dbReference type="GO" id="GO:0005096">
    <property type="term" value="F:GTPase activator activity"/>
    <property type="evidence" value="ECO:0007669"/>
    <property type="project" value="UniProtKB-KW"/>
</dbReference>
<evidence type="ECO:0000313" key="5">
    <source>
        <dbReference type="Proteomes" id="UP000011083"/>
    </source>
</evidence>
<feature type="compositionally biased region" description="Basic and acidic residues" evidence="2">
    <location>
        <begin position="996"/>
        <end position="1006"/>
    </location>
</feature>
<accession>L8H487</accession>
<gene>
    <name evidence="4" type="ORF">ACA1_264450</name>
</gene>
<dbReference type="SUPFAM" id="SSF48350">
    <property type="entry name" value="GTPase activation domain, GAP"/>
    <property type="match status" value="1"/>
</dbReference>
<name>L8H487_ACACF</name>
<keyword evidence="5" id="KW-1185">Reference proteome</keyword>
<evidence type="ECO:0000313" key="4">
    <source>
        <dbReference type="EMBL" id="ELR19271.1"/>
    </source>
</evidence>
<dbReference type="InterPro" id="IPR008936">
    <property type="entry name" value="Rho_GTPase_activation_prot"/>
</dbReference>
<proteinExistence type="predicted"/>
<dbReference type="SMART" id="SM00324">
    <property type="entry name" value="RhoGAP"/>
    <property type="match status" value="1"/>
</dbReference>
<dbReference type="PANTHER" id="PTHR15228:SF25">
    <property type="entry name" value="F-BAR DOMAIN-CONTAINING PROTEIN"/>
    <property type="match status" value="1"/>
</dbReference>
<protein>
    <submittedName>
        <fullName evidence="4">RhoGAP domain containing protein</fullName>
    </submittedName>
</protein>
<organism evidence="4 5">
    <name type="scientific">Acanthamoeba castellanii (strain ATCC 30010 / Neff)</name>
    <dbReference type="NCBI Taxonomy" id="1257118"/>
    <lineage>
        <taxon>Eukaryota</taxon>
        <taxon>Amoebozoa</taxon>
        <taxon>Discosea</taxon>
        <taxon>Longamoebia</taxon>
        <taxon>Centramoebida</taxon>
        <taxon>Acanthamoebidae</taxon>
        <taxon>Acanthamoeba</taxon>
    </lineage>
</organism>
<dbReference type="OrthoDB" id="17210at2759"/>
<dbReference type="PANTHER" id="PTHR15228">
    <property type="entry name" value="SPERMATHECAL PHYSIOLOGY VARIANT"/>
    <property type="match status" value="1"/>
</dbReference>
<feature type="domain" description="Rho-GAP" evidence="3">
    <location>
        <begin position="620"/>
        <end position="803"/>
    </location>
</feature>
<feature type="compositionally biased region" description="Low complexity" evidence="2">
    <location>
        <begin position="357"/>
        <end position="370"/>
    </location>
</feature>
<feature type="compositionally biased region" description="Low complexity" evidence="2">
    <location>
        <begin position="952"/>
        <end position="966"/>
    </location>
</feature>
<evidence type="ECO:0000256" key="1">
    <source>
        <dbReference type="ARBA" id="ARBA00022468"/>
    </source>
</evidence>
<dbReference type="GeneID" id="14920048"/>
<feature type="region of interest" description="Disordered" evidence="2">
    <location>
        <begin position="813"/>
        <end position="857"/>
    </location>
</feature>
<dbReference type="EMBL" id="KB007933">
    <property type="protein sequence ID" value="ELR19271.1"/>
    <property type="molecule type" value="Genomic_DNA"/>
</dbReference>
<dbReference type="KEGG" id="acan:ACA1_264450"/>
<feature type="region of interest" description="Disordered" evidence="2">
    <location>
        <begin position="346"/>
        <end position="371"/>
    </location>
</feature>
<dbReference type="Pfam" id="PF00620">
    <property type="entry name" value="RhoGAP"/>
    <property type="match status" value="1"/>
</dbReference>
<feature type="compositionally biased region" description="Basic and acidic residues" evidence="2">
    <location>
        <begin position="848"/>
        <end position="857"/>
    </location>
</feature>
<feature type="compositionally biased region" description="Low complexity" evidence="2">
    <location>
        <begin position="975"/>
        <end position="984"/>
    </location>
</feature>
<evidence type="ECO:0000259" key="3">
    <source>
        <dbReference type="PROSITE" id="PS50238"/>
    </source>
</evidence>
<dbReference type="PROSITE" id="PS50238">
    <property type="entry name" value="RHOGAP"/>
    <property type="match status" value="1"/>
</dbReference>
<feature type="compositionally biased region" description="Basic and acidic residues" evidence="2">
    <location>
        <begin position="1020"/>
        <end position="1041"/>
    </location>
</feature>
<sequence>MTRSGTQKQAEESTALTLCALSTRGKIAGQQEEAAGPLVRRKLSVETRNQPPLSPRGASGGDDSPSTSPHLLKEKVAQLQVRRSSYGPSHPPPKWEGLEGVKLEDRIKGLSASFSPLFPQPPHAVEEAGTVRPRRLDPSKLSALATVLPQGSDSPSAGVSHIGRLPPGAPPIRFLGFGPDAHTNPEDAAGAAADLLKNSVLLTIDVPDLGTSVKLRFRVTSSVDAAKQVLHRKLLKDELLAMDFWNPVTGTSLRPDRNLQDYLVQNEDRLVLATEHSPSAVQTKVRVEVEPTRLVETVLCYKETTVLGLIQTMNRKDGPWLDETKLVSSYGLEQSDILVLRRRFAEPTKEPPPPPSHASDQLSQAQQDAADTIRKRFRTTSTASFVRVKNSQVNVDQSGEPPFDPSGAIIVVKFLCKNSDFITMLRVGTRDSTDTLRARIKKKLDDVHNYDIYLPSLARMAENTCLEDHHVKERDQLELRKKSEPAGPSPAAETLAITEVRKEDATQSRPTKKKSEGGSSIRVFGSMRRKKERALTASAPPFHMTAASAAAAAASPPPTPAPAPVPATAPIMPPKDDDGDKRRSKIWGRERDLLTSFFKNRPDKDELVAKKILVHPDGSVVLEEAAIMLNADVVSRTIEWLRQQRDFFELEGVFRISGASTAVKQIWSSFRGPAEEIDFKQASSPHDVCGALKHYFRESSVPLIPFEHHQDFVAAGRTALHSECANAAVPALPADNMRMIKELFGFLHQVMLHQEKNKMSANNLGIVFGPSIMRNRSNTVDFSSTGHQSAATYAMIQYYDYIFANAEWRAKAPPTVQPSPRHLPVTPLSPVQPASPGASSLAKSTSDAYRKERGNSMPDEHRALLAHVSLFDKTDDFALLGLAKKLHAADTDTKLAEVMEKELNGPKLVALCLGFARVISDMTEKRQHDAAASSKRRSLGESKLAELLANLTSSSGSSSPTSASAEEGLHAVAGKPATEAASAKKTSKRKSKKKTKADGDNEEVSKRRSGSWLAIPGKSGKKDKGSKKRGDDSGGEGVHAE</sequence>
<feature type="region of interest" description="Disordered" evidence="2">
    <location>
        <begin position="79"/>
        <end position="98"/>
    </location>
</feature>
<dbReference type="STRING" id="1257118.L8H487"/>
<feature type="compositionally biased region" description="Basic and acidic residues" evidence="2">
    <location>
        <begin position="574"/>
        <end position="583"/>
    </location>
</feature>
<dbReference type="VEuPathDB" id="AmoebaDB:ACA1_264450"/>